<dbReference type="Pfam" id="PF25683">
    <property type="entry name" value="URGCP_GTPase"/>
    <property type="match status" value="1"/>
</dbReference>
<feature type="domain" description="VLIG-type G" evidence="2">
    <location>
        <begin position="437"/>
        <end position="514"/>
    </location>
</feature>
<dbReference type="InterPro" id="IPR030383">
    <property type="entry name" value="G_VLIG_dom"/>
</dbReference>
<proteinExistence type="predicted"/>
<evidence type="ECO:0008006" key="5">
    <source>
        <dbReference type="Google" id="ProtNLM"/>
    </source>
</evidence>
<evidence type="ECO:0000313" key="3">
    <source>
        <dbReference type="Ensembl" id="ENSPMGP00000013036.1"/>
    </source>
</evidence>
<dbReference type="PANTHER" id="PTHR14819:SF9">
    <property type="entry name" value="UP-REGULATOR OF CELL PROLIFERATION-LIKE"/>
    <property type="match status" value="1"/>
</dbReference>
<dbReference type="AlphaFoldDB" id="A0A3B4A959"/>
<dbReference type="PANTHER" id="PTHR14819">
    <property type="entry name" value="GTP-BINDING"/>
    <property type="match status" value="1"/>
</dbReference>
<protein>
    <recommendedName>
        <fullName evidence="5">Reverse transcriptase domain-containing protein</fullName>
    </recommendedName>
</protein>
<feature type="domain" description="Up-regulator of cell proliferation-like" evidence="1">
    <location>
        <begin position="214"/>
        <end position="409"/>
    </location>
</feature>
<name>A0A3B4A959_9GOBI</name>
<evidence type="ECO:0000313" key="4">
    <source>
        <dbReference type="Proteomes" id="UP000261520"/>
    </source>
</evidence>
<reference evidence="3" key="2">
    <citation type="submission" date="2025-09" db="UniProtKB">
        <authorList>
            <consortium name="Ensembl"/>
        </authorList>
    </citation>
    <scope>IDENTIFICATION</scope>
</reference>
<dbReference type="InterPro" id="IPR057365">
    <property type="entry name" value="URGCP"/>
</dbReference>
<dbReference type="Proteomes" id="UP000261520">
    <property type="component" value="Unplaced"/>
</dbReference>
<evidence type="ECO:0000259" key="1">
    <source>
        <dbReference type="Pfam" id="PF25496"/>
    </source>
</evidence>
<dbReference type="STRING" id="409849.ENSPMGP00000013036"/>
<organism evidence="3 4">
    <name type="scientific">Periophthalmus magnuspinnatus</name>
    <dbReference type="NCBI Taxonomy" id="409849"/>
    <lineage>
        <taxon>Eukaryota</taxon>
        <taxon>Metazoa</taxon>
        <taxon>Chordata</taxon>
        <taxon>Craniata</taxon>
        <taxon>Vertebrata</taxon>
        <taxon>Euteleostomi</taxon>
        <taxon>Actinopterygii</taxon>
        <taxon>Neopterygii</taxon>
        <taxon>Teleostei</taxon>
        <taxon>Neoteleostei</taxon>
        <taxon>Acanthomorphata</taxon>
        <taxon>Gobiaria</taxon>
        <taxon>Gobiiformes</taxon>
        <taxon>Gobioidei</taxon>
        <taxon>Gobiidae</taxon>
        <taxon>Oxudercinae</taxon>
        <taxon>Periophthalmus</taxon>
    </lineage>
</organism>
<keyword evidence="4" id="KW-1185">Reference proteome</keyword>
<reference evidence="3" key="1">
    <citation type="submission" date="2025-08" db="UniProtKB">
        <authorList>
            <consortium name="Ensembl"/>
        </authorList>
    </citation>
    <scope>IDENTIFICATION</scope>
</reference>
<accession>A0A3B4A959</accession>
<dbReference type="Ensembl" id="ENSPMGT00000013912.1">
    <property type="protein sequence ID" value="ENSPMGP00000013036.1"/>
    <property type="gene ID" value="ENSPMGG00000010748.1"/>
</dbReference>
<dbReference type="Pfam" id="PF25496">
    <property type="entry name" value="URGCP"/>
    <property type="match status" value="1"/>
</dbReference>
<evidence type="ECO:0000259" key="2">
    <source>
        <dbReference type="Pfam" id="PF25683"/>
    </source>
</evidence>
<dbReference type="InterPro" id="IPR052986">
    <property type="entry name" value="VLIG_GTPase"/>
</dbReference>
<sequence>MPHTWITECLELYNINRALRAFISNSTKLRKTTPETNGKPLAQVTIKCGIYQGDTLSPLLFWTCLERLLEDLGLEQQYKDKLSLSIDEKSITDTSAGSVRKMAWNFLTRLMMVNVKARNVKVKASHSCDVASEETRFNIDALLAGPTSGSILNPLDIITAFFLCSDGFVRQELTLKMSMCEFAVPLLLPNPDTKQCTMMLWALRDIVKKYRPKSLSLSKSEILNKVLSSPQQYHDTFVHRNLECGDCPRKISDGIVEISWYLPCENKNTDIFSEPVTVANLCGNSESSIPQFLFLCETSCAVFVFCDEVDKTYSMLHHKSKASVFLVSNSESKKFKAEDLKRLATDLKMYNNIMIKSQSVNDADFVTMLQGKIRSVIDKMADVARNLGIRVDEDCPECQNAKKNADAITSEIHDTFEYKETQFLLQGQIWKELTSLEKEECRPQNDGSKNIKEYKNLLQEQKQILRQKQISSTISKSMSRFVIVISSCGIERCYFLKWMRLNLDNLSQKKLSGL</sequence>